<keyword evidence="2" id="KW-1185">Reference proteome</keyword>
<comment type="caution">
    <text evidence="1">The sequence shown here is derived from an EMBL/GenBank/DDBJ whole genome shotgun (WGS) entry which is preliminary data.</text>
</comment>
<sequence length="848" mass="92623">MFSSRFMQSPIHLFILCKTLLLPIHSLKHNLKSFLHNVERSFWVPQAYLAIFQNLSVAGLNITLNVNPLKIAEMETEEWKSVVLEQNQYMSTANVRIMRQILPPCSRIYAVAGEILEKSTLEKRTMHAAPFAKFSSLVKLLNLRIGVTRQSSPAVLSLLCRSSSECKDLPFQKSSFDSSDTSIVCLGSAAPRVGAIEFNVNELYTCQTGWAISAEKVRLWDSATGKLTDFTTHYSFMINTQGNPPGQYGHGIAFFLAPVGFQIPPNSEGGFLGLYNTTTAFSYQSQIVHVEFDSHPNPEFNETTEHVGINNHSIGSSNFTRWNASLHSGDTVDVYITYSSTTKILSLKAAGGRSNPTSDEKRKIRICTQKTLPKSLFWLCIFAPMVDFQVVVLAGGTSKKLVPLVSKEVPKALLPVANRPVLSYVLELVELSNLKDVIVVVEGEEAALRVGGWISGAFVDRLHVEVAAVPEDVGTAGALRAISHHLTAKDILVISGDLVSDVPLGAVAAAHRRHAAAVTAMLCSAPVSGPSESGSSSGKDKTKKPGRYDLLGLDATKQFLLYITTGAEIEKDLRIQRSILRAGGQMEIRADLMDAHVYAFNRLVLQEVLDQKDTFHSLKQDVLPYLVRSQLKSEVLLNGTPQGEENGNEKVISQNSQQMLSQILANASQPTFHLRYALGPNISAPTRRTHKCCVYIASSSKYCARLNSIQAYSDINRDVVGEANHLSGYSFSAHNNIIHPSAELGAKTTVGPHCMLGEGSQMGDKCSVKRSVIGRHCRIGANVKVVNSVVMNHVTIGDGCSIQGSVICSNVQLQERVVLRDCQVGAGFVVTAGSEYKGEHDRRRVAVC</sequence>
<proteinExistence type="predicted"/>
<evidence type="ECO:0000313" key="1">
    <source>
        <dbReference type="EMBL" id="KAI4317480.1"/>
    </source>
</evidence>
<organism evidence="1 2">
    <name type="scientific">Bauhinia variegata</name>
    <name type="common">Purple orchid tree</name>
    <name type="synonym">Phanera variegata</name>
    <dbReference type="NCBI Taxonomy" id="167791"/>
    <lineage>
        <taxon>Eukaryota</taxon>
        <taxon>Viridiplantae</taxon>
        <taxon>Streptophyta</taxon>
        <taxon>Embryophyta</taxon>
        <taxon>Tracheophyta</taxon>
        <taxon>Spermatophyta</taxon>
        <taxon>Magnoliopsida</taxon>
        <taxon>eudicotyledons</taxon>
        <taxon>Gunneridae</taxon>
        <taxon>Pentapetalae</taxon>
        <taxon>rosids</taxon>
        <taxon>fabids</taxon>
        <taxon>Fabales</taxon>
        <taxon>Fabaceae</taxon>
        <taxon>Cercidoideae</taxon>
        <taxon>Cercideae</taxon>
        <taxon>Bauhiniinae</taxon>
        <taxon>Bauhinia</taxon>
    </lineage>
</organism>
<gene>
    <name evidence="1" type="ORF">L6164_025347</name>
</gene>
<protein>
    <submittedName>
        <fullName evidence="1">Uncharacterized protein</fullName>
    </submittedName>
</protein>
<dbReference type="Proteomes" id="UP000828941">
    <property type="component" value="Chromosome 10"/>
</dbReference>
<name>A0ACB9M3F8_BAUVA</name>
<dbReference type="EMBL" id="CM039435">
    <property type="protein sequence ID" value="KAI4317480.1"/>
    <property type="molecule type" value="Genomic_DNA"/>
</dbReference>
<reference evidence="1 2" key="1">
    <citation type="journal article" date="2022" name="DNA Res.">
        <title>Chromosomal-level genome assembly of the orchid tree Bauhinia variegata (Leguminosae; Cercidoideae) supports the allotetraploid origin hypothesis of Bauhinia.</title>
        <authorList>
            <person name="Zhong Y."/>
            <person name="Chen Y."/>
            <person name="Zheng D."/>
            <person name="Pang J."/>
            <person name="Liu Y."/>
            <person name="Luo S."/>
            <person name="Meng S."/>
            <person name="Qian L."/>
            <person name="Wei D."/>
            <person name="Dai S."/>
            <person name="Zhou R."/>
        </authorList>
    </citation>
    <scope>NUCLEOTIDE SEQUENCE [LARGE SCALE GENOMIC DNA]</scope>
    <source>
        <strain evidence="1">BV-YZ2020</strain>
    </source>
</reference>
<evidence type="ECO:0000313" key="2">
    <source>
        <dbReference type="Proteomes" id="UP000828941"/>
    </source>
</evidence>
<accession>A0ACB9M3F8</accession>